<dbReference type="GO" id="GO:0007091">
    <property type="term" value="P:metaphase/anaphase transition of mitotic cell cycle"/>
    <property type="evidence" value="ECO:0007669"/>
    <property type="project" value="TreeGrafter"/>
</dbReference>
<evidence type="ECO:0000256" key="4">
    <source>
        <dbReference type="ARBA" id="ARBA00022776"/>
    </source>
</evidence>
<keyword evidence="4" id="KW-0498">Mitosis</keyword>
<evidence type="ECO:0000256" key="3">
    <source>
        <dbReference type="ARBA" id="ARBA00022737"/>
    </source>
</evidence>
<evidence type="ECO:0000259" key="8">
    <source>
        <dbReference type="Pfam" id="PF21282"/>
    </source>
</evidence>
<keyword evidence="10" id="KW-1185">Reference proteome</keyword>
<dbReference type="InterPro" id="IPR011989">
    <property type="entry name" value="ARM-like"/>
</dbReference>
<dbReference type="GO" id="GO:0031145">
    <property type="term" value="P:anaphase-promoting complex-dependent catabolic process"/>
    <property type="evidence" value="ECO:0007669"/>
    <property type="project" value="TreeGrafter"/>
</dbReference>
<proteinExistence type="inferred from homology"/>
<dbReference type="InterPro" id="IPR024990">
    <property type="entry name" value="Apc1"/>
</dbReference>
<dbReference type="PANTHER" id="PTHR12827">
    <property type="entry name" value="MEIOTIC CHECKPOINT REGULATOR TSG24 FAMILY MEMBER"/>
    <property type="match status" value="1"/>
</dbReference>
<dbReference type="InterPro" id="IPR048971">
    <property type="entry name" value="Apc1_3rd"/>
</dbReference>
<keyword evidence="3" id="KW-0677">Repeat</keyword>
<evidence type="ECO:0000256" key="5">
    <source>
        <dbReference type="ARBA" id="ARBA00023306"/>
    </source>
</evidence>
<reference evidence="10" key="1">
    <citation type="submission" date="2011-08" db="EMBL/GenBank/DDBJ databases">
        <authorList>
            <person name="Rombauts S."/>
        </authorList>
    </citation>
    <scope>NUCLEOTIDE SEQUENCE</scope>
    <source>
        <strain evidence="10">London</strain>
    </source>
</reference>
<dbReference type="Pfam" id="PF21282">
    <property type="entry name" value="APC1_3rd"/>
    <property type="match status" value="1"/>
</dbReference>
<comment type="similarity">
    <text evidence="1">Belongs to the APC1 family.</text>
</comment>
<feature type="domain" description="Anaphase-promoting complex subunit 1 C-terminal" evidence="6">
    <location>
        <begin position="1028"/>
        <end position="1167"/>
    </location>
</feature>
<dbReference type="Pfam" id="PF18122">
    <property type="entry name" value="APC1_C"/>
    <property type="match status" value="1"/>
</dbReference>
<dbReference type="EnsemblMetazoa" id="tetur28g02480.1">
    <property type="protein sequence ID" value="tetur28g02480.1"/>
    <property type="gene ID" value="tetur28g02480"/>
</dbReference>
<dbReference type="GO" id="GO:0060090">
    <property type="term" value="F:molecular adaptor activity"/>
    <property type="evidence" value="ECO:0007669"/>
    <property type="project" value="TreeGrafter"/>
</dbReference>
<dbReference type="InterPro" id="IPR046794">
    <property type="entry name" value="Apc1_MidN"/>
</dbReference>
<feature type="domain" description="Anaphase-promoting complex subunit 1 beta-sandwich" evidence="8">
    <location>
        <begin position="914"/>
        <end position="994"/>
    </location>
</feature>
<keyword evidence="2" id="KW-0132">Cell division</keyword>
<dbReference type="GO" id="GO:0005680">
    <property type="term" value="C:anaphase-promoting complex"/>
    <property type="evidence" value="ECO:0007669"/>
    <property type="project" value="InterPro"/>
</dbReference>
<dbReference type="Pfam" id="PF20518">
    <property type="entry name" value="Apc1_MidN"/>
    <property type="match status" value="1"/>
</dbReference>
<evidence type="ECO:0000313" key="10">
    <source>
        <dbReference type="Proteomes" id="UP000015104"/>
    </source>
</evidence>
<dbReference type="GO" id="GO:0051301">
    <property type="term" value="P:cell division"/>
    <property type="evidence" value="ECO:0007669"/>
    <property type="project" value="UniProtKB-KW"/>
</dbReference>
<evidence type="ECO:0000259" key="7">
    <source>
        <dbReference type="Pfam" id="PF20518"/>
    </source>
</evidence>
<feature type="domain" description="Anaphase-promoting complex subunit 1 middle" evidence="7">
    <location>
        <begin position="2"/>
        <end position="278"/>
    </location>
</feature>
<evidence type="ECO:0000256" key="2">
    <source>
        <dbReference type="ARBA" id="ARBA00022618"/>
    </source>
</evidence>
<dbReference type="GO" id="GO:0070979">
    <property type="term" value="P:protein K11-linked ubiquitination"/>
    <property type="evidence" value="ECO:0007669"/>
    <property type="project" value="TreeGrafter"/>
</dbReference>
<protein>
    <submittedName>
        <fullName evidence="9">Uncharacterized protein</fullName>
    </submittedName>
</protein>
<dbReference type="STRING" id="32264.T1KZQ8"/>
<name>T1KZQ8_TETUR</name>
<dbReference type="HOGENOM" id="CLU_001202_0_0_1"/>
<evidence type="ECO:0000259" key="6">
    <source>
        <dbReference type="Pfam" id="PF18122"/>
    </source>
</evidence>
<evidence type="ECO:0000313" key="9">
    <source>
        <dbReference type="EnsemblMetazoa" id="tetur28g02480.1"/>
    </source>
</evidence>
<organism evidence="9 10">
    <name type="scientific">Tetranychus urticae</name>
    <name type="common">Two-spotted spider mite</name>
    <dbReference type="NCBI Taxonomy" id="32264"/>
    <lineage>
        <taxon>Eukaryota</taxon>
        <taxon>Metazoa</taxon>
        <taxon>Ecdysozoa</taxon>
        <taxon>Arthropoda</taxon>
        <taxon>Chelicerata</taxon>
        <taxon>Arachnida</taxon>
        <taxon>Acari</taxon>
        <taxon>Acariformes</taxon>
        <taxon>Trombidiformes</taxon>
        <taxon>Prostigmata</taxon>
        <taxon>Eleutherengona</taxon>
        <taxon>Raphignathae</taxon>
        <taxon>Tetranychoidea</taxon>
        <taxon>Tetranychidae</taxon>
        <taxon>Tetranychus</taxon>
    </lineage>
</organism>
<evidence type="ECO:0000256" key="1">
    <source>
        <dbReference type="ARBA" id="ARBA00010547"/>
    </source>
</evidence>
<sequence length="1207" mass="135468">MDFYSTISPSSAKKSKMESDERGSDEDWYWLLSNSPSSTKRTFIRRSAADICKPINPSNPLFPYLPSILFSLHLIHEELLLNILLKDYAPQLCDIIYMIASDLKLISYQDYYWRMAPNACSLLNCPPRITKKDFKSLVHPSFLTDSPSIVYNHLQSLLTNNVTNCFPYIPEVTLSIRRLVLIYSCFMVENLNESMVLSPVNHMRQDGRYVGLEVNFQGSAQERIIVCMNKLGMTQNDLKCIPPGLVLPLWSAIFHCKPDPPVTWNADCYTLIGREDLASLCGAKGPKYPLVVKEVLNIDNDEDGLCGLNREALSLLFPEDQRVDEAYEMLQSSKPVSITIQQRPGVSDNEFIEEQERHLYTLCIRTMALPIGRGMLTLRTFKPVVAKTFHIPKLCLGGRVPPRNTIIELAHIDIPSNMNVWPSFHNGVAAGLKVCPSASETIDSHWITYNKTKSNSLSNDNQNEHAGFLFALGLNGHLSKLSTMNIHDYLCKGNELTRVAVLLGLAAAKRGTMDISVERILSIHVEALLPSSSIELDVPPVVEVAAILGVGLLYQGSGQRHIAEMLLGEIGRPPGPEMEHYIDRESYALAAGLAFGLVTLGKGNEMISTVASSEGVSMADEMCNYMIGGHKRALTAAQKEKYKTPSYQIREGDYVNSDVTSPGATLALGMMFFDTNNEAVAKWVTAPDTQYLLESVRPDFLLLRTLAKGLIMWGSIKPTRAWIDSHLPKIVSDNALVKEVDYNSRIDYETMSQAYCNIIAGACMAVGLKYAGSANKEAYDSIFSLVNVFINLPNEQVLAEQAGRSTIESCLNVLIISLAMIMAGTGNVEIMRICRYLRSRISQVNVVLYGSHMASHMALGLLFLGGCRYTLSSSPESIAALICAFFPKYPIHSNDNRYHLQAFRHLYVLAAEPRLVLPRDIDTNRLVYAHLALKLKDKSVLRLKAPCFLPQMDLLEEVTLEDERYWKISFDRHLNWSNLITMLKRNGILFIKQKVGCLPYKEDPQGYKSIHAQCVMKDAVRGWTYKPDMLKSFSSNPLVINYTKYLLTPKSNMPGEALFQHHLSAVLFHCASNETVECLPSIMHFLKMINQSEKMTPFYLIQVRLLVHCLPKCDFIKMDFFEALKTLVENNMKGMDKASLISYLRGEKDLSEMDTQINSALIFYQLPPYASLAPLRGKISFTDVLLNIQHFNLSNTSLLMLSKIFSN</sequence>
<dbReference type="Gene3D" id="1.25.10.10">
    <property type="entry name" value="Leucine-rich Repeat Variant"/>
    <property type="match status" value="2"/>
</dbReference>
<dbReference type="AlphaFoldDB" id="T1KZQ8"/>
<dbReference type="InterPro" id="IPR041221">
    <property type="entry name" value="APC1_C"/>
</dbReference>
<dbReference type="PANTHER" id="PTHR12827:SF3">
    <property type="entry name" value="ANAPHASE-PROMOTING COMPLEX SUBUNIT 1"/>
    <property type="match status" value="1"/>
</dbReference>
<reference evidence="9" key="2">
    <citation type="submission" date="2015-06" db="UniProtKB">
        <authorList>
            <consortium name="EnsemblMetazoa"/>
        </authorList>
    </citation>
    <scope>IDENTIFICATION</scope>
</reference>
<dbReference type="Proteomes" id="UP000015104">
    <property type="component" value="Unassembled WGS sequence"/>
</dbReference>
<dbReference type="eggNOG" id="KOG1858">
    <property type="taxonomic scope" value="Eukaryota"/>
</dbReference>
<keyword evidence="5" id="KW-0131">Cell cycle</keyword>
<accession>T1KZQ8</accession>
<dbReference type="EMBL" id="CAEY01000744">
    <property type="status" value="NOT_ANNOTATED_CDS"/>
    <property type="molecule type" value="Genomic_DNA"/>
</dbReference>